<name>A0A557QC33_9RHOO</name>
<reference evidence="1 2" key="1">
    <citation type="submission" date="2019-07" db="EMBL/GenBank/DDBJ databases">
        <title>The pathways for chlorine oxyanion respiration interact through the shared metabolite chlorate.</title>
        <authorList>
            <person name="Barnum T.P."/>
            <person name="Cheng Y."/>
            <person name="Hill K.A."/>
            <person name="Lucas L.N."/>
            <person name="Carlson H.K."/>
            <person name="Coates J.D."/>
        </authorList>
    </citation>
    <scope>NUCLEOTIDE SEQUENCE [LARGE SCALE GENOMIC DNA]</scope>
    <source>
        <strain evidence="1 2">SFB-3</strain>
    </source>
</reference>
<dbReference type="AlphaFoldDB" id="A0A557QC33"/>
<dbReference type="OrthoDB" id="9181324at2"/>
<gene>
    <name evidence="1" type="ORF">FHP91_21025</name>
</gene>
<accession>A0A557QC33</accession>
<proteinExistence type="predicted"/>
<protein>
    <submittedName>
        <fullName evidence="1">Uncharacterized protein</fullName>
    </submittedName>
</protein>
<keyword evidence="2" id="KW-1185">Reference proteome</keyword>
<evidence type="ECO:0000313" key="1">
    <source>
        <dbReference type="EMBL" id="TVO50476.1"/>
    </source>
</evidence>
<organism evidence="1 2">
    <name type="scientific">Denitromonas halophila</name>
    <dbReference type="NCBI Taxonomy" id="1629404"/>
    <lineage>
        <taxon>Bacteria</taxon>
        <taxon>Pseudomonadati</taxon>
        <taxon>Pseudomonadota</taxon>
        <taxon>Betaproteobacteria</taxon>
        <taxon>Rhodocyclales</taxon>
        <taxon>Zoogloeaceae</taxon>
        <taxon>Denitromonas</taxon>
    </lineage>
</organism>
<sequence>MSSPILRLHEDAFYAFFRPYRHPEARHDIWGGIGLETFGADWELVRGSDIDHVWTVVDGDSGSDQWITPGIRYVNRVCYLLTERSNMGVEVEFRCQGRPHTLTPIGLARQIRRLERALLGVGRRA</sequence>
<evidence type="ECO:0000313" key="2">
    <source>
        <dbReference type="Proteomes" id="UP000319502"/>
    </source>
</evidence>
<dbReference type="EMBL" id="VMNK01000032">
    <property type="protein sequence ID" value="TVO50476.1"/>
    <property type="molecule type" value="Genomic_DNA"/>
</dbReference>
<comment type="caution">
    <text evidence="1">The sequence shown here is derived from an EMBL/GenBank/DDBJ whole genome shotgun (WGS) entry which is preliminary data.</text>
</comment>
<dbReference type="Proteomes" id="UP000319502">
    <property type="component" value="Unassembled WGS sequence"/>
</dbReference>